<feature type="region of interest" description="Disordered" evidence="1">
    <location>
        <begin position="53"/>
        <end position="186"/>
    </location>
</feature>
<proteinExistence type="predicted"/>
<dbReference type="Pfam" id="PF11906">
    <property type="entry name" value="DUF3426"/>
    <property type="match status" value="1"/>
</dbReference>
<feature type="domain" description="Zinc finger/thioredoxin putative" evidence="3">
    <location>
        <begin position="3"/>
        <end position="38"/>
    </location>
</feature>
<evidence type="ECO:0000313" key="4">
    <source>
        <dbReference type="EMBL" id="NYT84082.1"/>
    </source>
</evidence>
<dbReference type="InterPro" id="IPR021834">
    <property type="entry name" value="DUF3426"/>
</dbReference>
<dbReference type="OrthoDB" id="5294582at2"/>
<dbReference type="Pfam" id="PF13719">
    <property type="entry name" value="Zn_ribbon_5"/>
    <property type="match status" value="1"/>
</dbReference>
<organism evidence="4 5">
    <name type="scientific">Pollutimonas harenae</name>
    <dbReference type="NCBI Taxonomy" id="657015"/>
    <lineage>
        <taxon>Bacteria</taxon>
        <taxon>Pseudomonadati</taxon>
        <taxon>Pseudomonadota</taxon>
        <taxon>Betaproteobacteria</taxon>
        <taxon>Burkholderiales</taxon>
        <taxon>Alcaligenaceae</taxon>
        <taxon>Pollutimonas</taxon>
    </lineage>
</organism>
<accession>A0A853GVC4</accession>
<evidence type="ECO:0000259" key="3">
    <source>
        <dbReference type="Pfam" id="PF13719"/>
    </source>
</evidence>
<dbReference type="AlphaFoldDB" id="A0A853GVC4"/>
<feature type="compositionally biased region" description="Polar residues" evidence="1">
    <location>
        <begin position="108"/>
        <end position="121"/>
    </location>
</feature>
<dbReference type="NCBIfam" id="TIGR02098">
    <property type="entry name" value="MJ0042_CXXC"/>
    <property type="match status" value="1"/>
</dbReference>
<keyword evidence="2" id="KW-0812">Transmembrane</keyword>
<dbReference type="RefSeq" id="WP_130038898.1">
    <property type="nucleotide sequence ID" value="NZ_JACCEV010000001.1"/>
</dbReference>
<feature type="compositionally biased region" description="Basic and acidic residues" evidence="1">
    <location>
        <begin position="53"/>
        <end position="63"/>
    </location>
</feature>
<feature type="transmembrane region" description="Helical" evidence="2">
    <location>
        <begin position="201"/>
        <end position="222"/>
    </location>
</feature>
<dbReference type="EMBL" id="JACCEV010000001">
    <property type="protein sequence ID" value="NYT84082.1"/>
    <property type="molecule type" value="Genomic_DNA"/>
</dbReference>
<reference evidence="4 5" key="1">
    <citation type="submission" date="2020-07" db="EMBL/GenBank/DDBJ databases">
        <title>Taxonomic revisions and descriptions of new bacterial species based on genomic comparisons in the high-G+C-content subgroup of the family Alcaligenaceae.</title>
        <authorList>
            <person name="Szabo A."/>
            <person name="Felfoldi T."/>
        </authorList>
    </citation>
    <scope>NUCLEOTIDE SEQUENCE [LARGE SCALE GENOMIC DNA]</scope>
    <source>
        <strain evidence="4 5">DSM 25667</strain>
    </source>
</reference>
<keyword evidence="2" id="KW-0472">Membrane</keyword>
<evidence type="ECO:0000256" key="1">
    <source>
        <dbReference type="SAM" id="MobiDB-lite"/>
    </source>
</evidence>
<sequence length="373" mass="40257">MDLTTRCPECGTTFSASLEQLQLRKGYIRCINCAHIFDGFEAVVSSGADAARSAKEPSVRPDLPEPPEPPAHREPSMPMPSVLRQRPAGGNESEHHITSAAPGRDTAFTISAGTSARASNSRQDHTFGLSPDPISATPEPTMSVSRAEIAEPVVHETSSNSSPRSSRVYVDPRKAGEQQLSERVRGADSVEHSATASVGRLVWRLLVLLGLLVLLAQAVYVYRAQIANNVPVLRPMLERVCVALECKVPYARQIDQISIMNSSLRSGTGAAVGSASAEKADKAAADGQTPPPMLLQLTMRNNYNKPQEWPTLVLDLTDLSGTRVVRKNLLPESYLPANVLGQPFRAGEDISVSVPIVLKGVKANGYQLDKFFQ</sequence>
<gene>
    <name evidence="4" type="ORF">H0A62_00575</name>
</gene>
<keyword evidence="5" id="KW-1185">Reference proteome</keyword>
<feature type="compositionally biased region" description="Basic and acidic residues" evidence="1">
    <location>
        <begin position="170"/>
        <end position="186"/>
    </location>
</feature>
<evidence type="ECO:0000256" key="2">
    <source>
        <dbReference type="SAM" id="Phobius"/>
    </source>
</evidence>
<dbReference type="Proteomes" id="UP000554144">
    <property type="component" value="Unassembled WGS sequence"/>
</dbReference>
<evidence type="ECO:0000313" key="5">
    <source>
        <dbReference type="Proteomes" id="UP000554144"/>
    </source>
</evidence>
<comment type="caution">
    <text evidence="4">The sequence shown here is derived from an EMBL/GenBank/DDBJ whole genome shotgun (WGS) entry which is preliminary data.</text>
</comment>
<keyword evidence="2" id="KW-1133">Transmembrane helix</keyword>
<feature type="compositionally biased region" description="Low complexity" evidence="1">
    <location>
        <begin position="158"/>
        <end position="167"/>
    </location>
</feature>
<dbReference type="InterPro" id="IPR011723">
    <property type="entry name" value="Znf/thioredoxin_put"/>
</dbReference>
<protein>
    <submittedName>
        <fullName evidence="4">DUF3426 domain-containing protein</fullName>
    </submittedName>
</protein>
<name>A0A853GVC4_9BURK</name>